<proteinExistence type="predicted"/>
<dbReference type="AlphaFoldDB" id="A0A8J3HXZ3"/>
<dbReference type="Proteomes" id="UP000637906">
    <property type="component" value="Unassembled WGS sequence"/>
</dbReference>
<comment type="caution">
    <text evidence="1">The sequence shown here is derived from an EMBL/GenBank/DDBJ whole genome shotgun (WGS) entry which is preliminary data.</text>
</comment>
<evidence type="ECO:0000313" key="1">
    <source>
        <dbReference type="EMBL" id="GHM59611.1"/>
    </source>
</evidence>
<dbReference type="EMBL" id="BNGU01000021">
    <property type="protein sequence ID" value="GHM59611.1"/>
    <property type="molecule type" value="Genomic_DNA"/>
</dbReference>
<evidence type="ECO:0000313" key="2">
    <source>
        <dbReference type="Proteomes" id="UP000637906"/>
    </source>
</evidence>
<sequence>MFLEILQFPRRSRKFISKVFANDESLNCFKLFLNAHKKNEKVYSRDNIKNIFIDLTISKDETKLIKLLLDNDIPIYSNDSKELSIKRVLNTYIDVKKDYKLLEKLLSGYKDKKIKATSIQRTFSFYNVSDKTRKCNDLKEIKGHLEFIDFLSKYFVDSVGKENIGKIFSYDDTIFNKIKNEDNRELLKLLLQHQTTYSVDKIKDIFSFDDDIFNKIKKNLKLTGCLLKYKFDVSDIKYFFSEKNSCFEAIKKNPEQIIKYVSDHKLNFADIKEIDINEDESSIKLRVPKSQLDNSSTEGFKRQQINK</sequence>
<organism evidence="1 2">
    <name type="scientific">Candidatus Mesenet longicola</name>
    <dbReference type="NCBI Taxonomy" id="1892558"/>
    <lineage>
        <taxon>Bacteria</taxon>
        <taxon>Pseudomonadati</taxon>
        <taxon>Pseudomonadota</taxon>
        <taxon>Alphaproteobacteria</taxon>
        <taxon>Rickettsiales</taxon>
        <taxon>Anaplasmataceae</taxon>
        <taxon>Candidatus Mesenet</taxon>
    </lineage>
</organism>
<reference evidence="1 2" key="1">
    <citation type="journal article" date="2021" name="Microb. Ecol.">
        <title>Candidatus Mesenet longicola: Novel Endosymbionts of Brontispa longissima that Induce Cytoplasmic Incompatibility.</title>
        <authorList>
            <person name="Takano S."/>
            <person name="Gotoh Y."/>
            <person name="Hayashi T."/>
        </authorList>
    </citation>
    <scope>NUCLEOTIDE SEQUENCE [LARGE SCALE GENOMIC DNA]</scope>
    <source>
        <strain evidence="1">L5</strain>
    </source>
</reference>
<protein>
    <submittedName>
        <fullName evidence="1">Uncharacterized protein</fullName>
    </submittedName>
</protein>
<name>A0A8J3HXZ3_9RICK</name>
<gene>
    <name evidence="1" type="ORF">sL5_06040</name>
</gene>
<keyword evidence="2" id="KW-1185">Reference proteome</keyword>
<accession>A0A8J3HXZ3</accession>